<evidence type="ECO:0000256" key="6">
    <source>
        <dbReference type="SAM" id="MobiDB-lite"/>
    </source>
</evidence>
<evidence type="ECO:0000256" key="7">
    <source>
        <dbReference type="SAM" id="Phobius"/>
    </source>
</evidence>
<keyword evidence="9" id="KW-1185">Reference proteome</keyword>
<accession>A0A022R6Y1</accession>
<evidence type="ECO:0000256" key="3">
    <source>
        <dbReference type="ARBA" id="ARBA00022989"/>
    </source>
</evidence>
<evidence type="ECO:0000256" key="2">
    <source>
        <dbReference type="ARBA" id="ARBA00022692"/>
    </source>
</evidence>
<name>A0A022R6Y1_ERYGU</name>
<keyword evidence="3 7" id="KW-1133">Transmembrane helix</keyword>
<gene>
    <name evidence="8" type="ORF">MIMGU_mgv1a007520mg</name>
</gene>
<proteinExistence type="inferred from homology"/>
<dbReference type="PANTHER" id="PTHR31509">
    <property type="entry name" value="BPS1-LIKE PROTEIN"/>
    <property type="match status" value="1"/>
</dbReference>
<sequence>MWLDFFEDPLQVSRMPSSDNHSSAIPFASFRRSIMTIRTDQIHSESSQDSNIQNLDSFQRQIFARFHDLSIVNATEFLSISWIHKLLDSFTLTQEDFRTLLSENKTLLPKPPSDRLVTEYFDRAIKAMDIFNSARDGVETIRLWQKHLEIVVTALDFTKQKTITEGHFRRARKSLMDLALLMLDDRETGSVFSNRNRSFGRNKGKDHQRAPSSGGHSRSLSWSVSNSWSASKQLQSIANNLIPPRANEIASTNGIATLVFSMSFILMFVLWVLVAAIPCQDRGVQVHFVIPRQSTWSTPFFLIQSRVVEESKKRDRRNSSGLLKEIYEIEKCVNKMSDLVDSAQFPISEGAKEEVRESVSELSSVCDVCKSGLDPLERKLRETFRKVMHCRTEGLEFLGKATEP</sequence>
<feature type="region of interest" description="Disordered" evidence="6">
    <location>
        <begin position="194"/>
        <end position="218"/>
    </location>
</feature>
<keyword evidence="4 7" id="KW-0472">Membrane</keyword>
<feature type="transmembrane region" description="Helical" evidence="7">
    <location>
        <begin position="255"/>
        <end position="277"/>
    </location>
</feature>
<dbReference type="STRING" id="4155.A0A022R6Y1"/>
<dbReference type="EMBL" id="KI630619">
    <property type="protein sequence ID" value="EYU35423.1"/>
    <property type="molecule type" value="Genomic_DNA"/>
</dbReference>
<evidence type="ECO:0000313" key="9">
    <source>
        <dbReference type="Proteomes" id="UP000030748"/>
    </source>
</evidence>
<organism evidence="8 9">
    <name type="scientific">Erythranthe guttata</name>
    <name type="common">Yellow monkey flower</name>
    <name type="synonym">Mimulus guttatus</name>
    <dbReference type="NCBI Taxonomy" id="4155"/>
    <lineage>
        <taxon>Eukaryota</taxon>
        <taxon>Viridiplantae</taxon>
        <taxon>Streptophyta</taxon>
        <taxon>Embryophyta</taxon>
        <taxon>Tracheophyta</taxon>
        <taxon>Spermatophyta</taxon>
        <taxon>Magnoliopsida</taxon>
        <taxon>eudicotyledons</taxon>
        <taxon>Gunneridae</taxon>
        <taxon>Pentapetalae</taxon>
        <taxon>asterids</taxon>
        <taxon>lamiids</taxon>
        <taxon>Lamiales</taxon>
        <taxon>Phrymaceae</taxon>
        <taxon>Erythranthe</taxon>
    </lineage>
</organism>
<evidence type="ECO:0000256" key="4">
    <source>
        <dbReference type="ARBA" id="ARBA00023136"/>
    </source>
</evidence>
<dbReference type="GO" id="GO:0016020">
    <property type="term" value="C:membrane"/>
    <property type="evidence" value="ECO:0007669"/>
    <property type="project" value="UniProtKB-SubCell"/>
</dbReference>
<dbReference type="Pfam" id="PF05633">
    <property type="entry name" value="ROH1-like"/>
    <property type="match status" value="1"/>
</dbReference>
<dbReference type="InterPro" id="IPR008511">
    <property type="entry name" value="ROH1-like"/>
</dbReference>
<evidence type="ECO:0000313" key="8">
    <source>
        <dbReference type="EMBL" id="EYU35423.1"/>
    </source>
</evidence>
<dbReference type="AlphaFoldDB" id="A0A022R6Y1"/>
<protein>
    <recommendedName>
        <fullName evidence="10">R3H domain-containing protein</fullName>
    </recommendedName>
</protein>
<comment type="similarity">
    <text evidence="5">Belongs to the ROH1 family.</text>
</comment>
<comment type="subcellular location">
    <subcellularLocation>
        <location evidence="1">Membrane</location>
        <topology evidence="1">Single-pass membrane protein</topology>
    </subcellularLocation>
</comment>
<evidence type="ECO:0000256" key="5">
    <source>
        <dbReference type="ARBA" id="ARBA00035114"/>
    </source>
</evidence>
<evidence type="ECO:0000256" key="1">
    <source>
        <dbReference type="ARBA" id="ARBA00004167"/>
    </source>
</evidence>
<evidence type="ECO:0008006" key="10">
    <source>
        <dbReference type="Google" id="ProtNLM"/>
    </source>
</evidence>
<dbReference type="Proteomes" id="UP000030748">
    <property type="component" value="Unassembled WGS sequence"/>
</dbReference>
<reference evidence="8 9" key="1">
    <citation type="journal article" date="2013" name="Proc. Natl. Acad. Sci. U.S.A.">
        <title>Fine-scale variation in meiotic recombination in Mimulus inferred from population shotgun sequencing.</title>
        <authorList>
            <person name="Hellsten U."/>
            <person name="Wright K.M."/>
            <person name="Jenkins J."/>
            <person name="Shu S."/>
            <person name="Yuan Y."/>
            <person name="Wessler S.R."/>
            <person name="Schmutz J."/>
            <person name="Willis J.H."/>
            <person name="Rokhsar D.S."/>
        </authorList>
    </citation>
    <scope>NUCLEOTIDE SEQUENCE [LARGE SCALE GENOMIC DNA]</scope>
    <source>
        <strain evidence="9">cv. DUN x IM62</strain>
    </source>
</reference>
<keyword evidence="2 7" id="KW-0812">Transmembrane</keyword>